<dbReference type="STRING" id="926571.NVIE_019520"/>
<dbReference type="Proteomes" id="UP000027093">
    <property type="component" value="Chromosome"/>
</dbReference>
<name>A0A060HRQ2_9ARCH</name>
<evidence type="ECO:0000259" key="1">
    <source>
        <dbReference type="Pfam" id="PF01037"/>
    </source>
</evidence>
<dbReference type="HOGENOM" id="CLU_170329_2_0_2"/>
<dbReference type="RefSeq" id="WP_075055030.1">
    <property type="nucleotide sequence ID" value="NZ_CP007536.1"/>
</dbReference>
<gene>
    <name evidence="2" type="ORF">NVIE_019520</name>
</gene>
<accession>A0A060HRQ2</accession>
<dbReference type="SUPFAM" id="SSF54909">
    <property type="entry name" value="Dimeric alpha+beta barrel"/>
    <property type="match status" value="1"/>
</dbReference>
<dbReference type="GeneID" id="74947198"/>
<dbReference type="KEGG" id="nvn:NVIE_019520"/>
<organism evidence="2 3">
    <name type="scientific">Nitrososphaera viennensis EN76</name>
    <dbReference type="NCBI Taxonomy" id="926571"/>
    <lineage>
        <taxon>Archaea</taxon>
        <taxon>Nitrososphaerota</taxon>
        <taxon>Nitrososphaeria</taxon>
        <taxon>Nitrososphaerales</taxon>
        <taxon>Nitrososphaeraceae</taxon>
        <taxon>Nitrososphaera</taxon>
    </lineage>
</organism>
<sequence length="84" mass="9228">MTLAFVFLNCDIGTEKAVMGEMNRISGVSEAIGVSGVYDIVAKLHADSNGGITNILKRFHTIAHVRSCSTMIVAEELHDWQYDK</sequence>
<protein>
    <submittedName>
        <fullName evidence="2">Putative transcriptional regulator, AsnC family</fullName>
    </submittedName>
</protein>
<dbReference type="Pfam" id="PF01037">
    <property type="entry name" value="AsnC_trans_reg"/>
    <property type="match status" value="1"/>
</dbReference>
<dbReference type="OrthoDB" id="377711at2157"/>
<dbReference type="EMBL" id="CP007536">
    <property type="protein sequence ID" value="AIC16211.1"/>
    <property type="molecule type" value="Genomic_DNA"/>
</dbReference>
<dbReference type="AlphaFoldDB" id="A0A060HRQ2"/>
<dbReference type="Gene3D" id="3.30.70.920">
    <property type="match status" value="1"/>
</dbReference>
<keyword evidence="3" id="KW-1185">Reference proteome</keyword>
<evidence type="ECO:0000313" key="3">
    <source>
        <dbReference type="Proteomes" id="UP000027093"/>
    </source>
</evidence>
<evidence type="ECO:0000313" key="2">
    <source>
        <dbReference type="EMBL" id="AIC16211.1"/>
    </source>
</evidence>
<proteinExistence type="predicted"/>
<dbReference type="InterPro" id="IPR019887">
    <property type="entry name" value="Tscrpt_reg_AsnC/Lrp_C"/>
</dbReference>
<feature type="domain" description="Transcription regulator AsnC/Lrp ligand binding" evidence="1">
    <location>
        <begin position="15"/>
        <end position="75"/>
    </location>
</feature>
<reference evidence="2 3" key="1">
    <citation type="journal article" date="2014" name="Int. J. Syst. Evol. Microbiol.">
        <title>Nitrososphaera viennensis gen. nov., sp. nov., an aerobic and mesophilic, ammonia-oxidizing archaeon from soil and a member of the archaeal phylum Thaumarchaeota.</title>
        <authorList>
            <person name="Stieglmeier M."/>
            <person name="Klingl A."/>
            <person name="Alves R.J."/>
            <person name="Rittmann S.K."/>
            <person name="Melcher M."/>
            <person name="Leisch N."/>
            <person name="Schleper C."/>
        </authorList>
    </citation>
    <scope>NUCLEOTIDE SEQUENCE [LARGE SCALE GENOMIC DNA]</scope>
    <source>
        <strain evidence="2">EN76</strain>
    </source>
</reference>
<dbReference type="InterPro" id="IPR011008">
    <property type="entry name" value="Dimeric_a/b-barrel"/>
</dbReference>